<dbReference type="InterPro" id="IPR000551">
    <property type="entry name" value="MerR-type_HTH_dom"/>
</dbReference>
<dbReference type="PROSITE" id="PS50937">
    <property type="entry name" value="HTH_MERR_2"/>
    <property type="match status" value="1"/>
</dbReference>
<dbReference type="GO" id="GO:0003677">
    <property type="term" value="F:DNA binding"/>
    <property type="evidence" value="ECO:0007669"/>
    <property type="project" value="UniProtKB-KW"/>
</dbReference>
<keyword evidence="5" id="KW-1185">Reference proteome</keyword>
<evidence type="ECO:0000313" key="5">
    <source>
        <dbReference type="Proteomes" id="UP001216390"/>
    </source>
</evidence>
<dbReference type="InterPro" id="IPR047057">
    <property type="entry name" value="MerR_fam"/>
</dbReference>
<protein>
    <submittedName>
        <fullName evidence="4">MerR family transcriptional regulator</fullName>
    </submittedName>
</protein>
<dbReference type="KEGG" id="ima:PO878_11040"/>
<feature type="compositionally biased region" description="Low complexity" evidence="2">
    <location>
        <begin position="150"/>
        <end position="168"/>
    </location>
</feature>
<dbReference type="InterPro" id="IPR009061">
    <property type="entry name" value="DNA-bd_dom_put_sf"/>
</dbReference>
<proteinExistence type="predicted"/>
<evidence type="ECO:0000313" key="4">
    <source>
        <dbReference type="EMBL" id="WCO65034.1"/>
    </source>
</evidence>
<dbReference type="RefSeq" id="WP_272734559.1">
    <property type="nucleotide sequence ID" value="NZ_CP116942.1"/>
</dbReference>
<dbReference type="SUPFAM" id="SSF46955">
    <property type="entry name" value="Putative DNA-binding domain"/>
    <property type="match status" value="1"/>
</dbReference>
<feature type="domain" description="HTH merR-type" evidence="3">
    <location>
        <begin position="11"/>
        <end position="77"/>
    </location>
</feature>
<dbReference type="GO" id="GO:0003700">
    <property type="term" value="F:DNA-binding transcription factor activity"/>
    <property type="evidence" value="ECO:0007669"/>
    <property type="project" value="InterPro"/>
</dbReference>
<dbReference type="Proteomes" id="UP001216390">
    <property type="component" value="Chromosome"/>
</dbReference>
<evidence type="ECO:0000256" key="2">
    <source>
        <dbReference type="SAM" id="MobiDB-lite"/>
    </source>
</evidence>
<dbReference type="Gene3D" id="1.10.1660.10">
    <property type="match status" value="1"/>
</dbReference>
<dbReference type="EMBL" id="CP116942">
    <property type="protein sequence ID" value="WCO65034.1"/>
    <property type="molecule type" value="Genomic_DNA"/>
</dbReference>
<dbReference type="AlphaFoldDB" id="A0AAF0BU11"/>
<evidence type="ECO:0000256" key="1">
    <source>
        <dbReference type="ARBA" id="ARBA00023125"/>
    </source>
</evidence>
<gene>
    <name evidence="4" type="ORF">PO878_11040</name>
</gene>
<dbReference type="PANTHER" id="PTHR30204">
    <property type="entry name" value="REDOX-CYCLING DRUG-SENSING TRANSCRIPTIONAL ACTIVATOR SOXR"/>
    <property type="match status" value="1"/>
</dbReference>
<organism evidence="4 5">
    <name type="scientific">Iamia majanohamensis</name>
    <dbReference type="NCBI Taxonomy" id="467976"/>
    <lineage>
        <taxon>Bacteria</taxon>
        <taxon>Bacillati</taxon>
        <taxon>Actinomycetota</taxon>
        <taxon>Acidimicrobiia</taxon>
        <taxon>Acidimicrobiales</taxon>
        <taxon>Iamiaceae</taxon>
        <taxon>Iamia</taxon>
    </lineage>
</organism>
<keyword evidence="1" id="KW-0238">DNA-binding</keyword>
<accession>A0AAF0BU11</accession>
<sequence length="168" mass="17710">MATEGFSGKAAAEIVGITYRQLDYWARTDLVRPTLADAKGSGSRRSYSYRDLLELKLIKTMLDSGIKLESVRQAFTYLRTNLGEDIASARLVIAGSSAVLVRDDAEMIEVVNGLHGQGVLNLNLVTLDGLKGELDAAVLELHPTADLDLGTPAPAPGDSPAAGAVSGV</sequence>
<dbReference type="Pfam" id="PF13411">
    <property type="entry name" value="MerR_1"/>
    <property type="match status" value="1"/>
</dbReference>
<name>A0AAF0BU11_9ACTN</name>
<dbReference type="PANTHER" id="PTHR30204:SF3">
    <property type="entry name" value="HTH MERR-TYPE DOMAIN-CONTAINING PROTEIN"/>
    <property type="match status" value="1"/>
</dbReference>
<evidence type="ECO:0000259" key="3">
    <source>
        <dbReference type="PROSITE" id="PS50937"/>
    </source>
</evidence>
<dbReference type="SMART" id="SM00422">
    <property type="entry name" value="HTH_MERR"/>
    <property type="match status" value="1"/>
</dbReference>
<reference evidence="4" key="1">
    <citation type="submission" date="2023-01" db="EMBL/GenBank/DDBJ databases">
        <title>The diversity of Class Acidimicrobiia in South China Sea sediment environments and the proposal of Iamia marina sp. nov., a novel species of the genus Iamia.</title>
        <authorList>
            <person name="He Y."/>
            <person name="Tian X."/>
        </authorList>
    </citation>
    <scope>NUCLEOTIDE SEQUENCE</scope>
    <source>
        <strain evidence="4">DSM 19957</strain>
    </source>
</reference>
<feature type="region of interest" description="Disordered" evidence="2">
    <location>
        <begin position="149"/>
        <end position="168"/>
    </location>
</feature>